<organism evidence="3 4">
    <name type="scientific">Trichoderma gamsii</name>
    <dbReference type="NCBI Taxonomy" id="398673"/>
    <lineage>
        <taxon>Eukaryota</taxon>
        <taxon>Fungi</taxon>
        <taxon>Dikarya</taxon>
        <taxon>Ascomycota</taxon>
        <taxon>Pezizomycotina</taxon>
        <taxon>Sordariomycetes</taxon>
        <taxon>Hypocreomycetidae</taxon>
        <taxon>Hypocreales</taxon>
        <taxon>Hypocreaceae</taxon>
        <taxon>Trichoderma</taxon>
    </lineage>
</organism>
<reference evidence="3 4" key="1">
    <citation type="journal article" date="2016" name="Genome Announc.">
        <title>Draft Whole-Genome Sequence of Trichoderma gamsii T6085, a Promising Biocontrol Agent of Fusarium Head Blight on Wheat.</title>
        <authorList>
            <person name="Baroncelli R."/>
            <person name="Zapparata A."/>
            <person name="Piaggeschi G."/>
            <person name="Sarrocco S."/>
            <person name="Vannacci G."/>
        </authorList>
    </citation>
    <scope>NUCLEOTIDE SEQUENCE [LARGE SCALE GENOMIC DNA]</scope>
    <source>
        <strain evidence="3 4">T6085</strain>
    </source>
</reference>
<evidence type="ECO:0008006" key="5">
    <source>
        <dbReference type="Google" id="ProtNLM"/>
    </source>
</evidence>
<dbReference type="PANTHER" id="PTHR28026">
    <property type="entry name" value="DUF962 DOMAIN PROTEIN (AFU_ORTHOLOGUE AFUA_8G05310)"/>
    <property type="match status" value="1"/>
</dbReference>
<dbReference type="PANTHER" id="PTHR28026:SF9">
    <property type="entry name" value="2-HYDROXY-PALMITIC ACID DIOXYGENASE MPO1"/>
    <property type="match status" value="1"/>
</dbReference>
<keyword evidence="2" id="KW-0812">Transmembrane</keyword>
<dbReference type="GO" id="GO:0046521">
    <property type="term" value="P:sphingoid catabolic process"/>
    <property type="evidence" value="ECO:0007669"/>
    <property type="project" value="TreeGrafter"/>
</dbReference>
<feature type="region of interest" description="Disordered" evidence="1">
    <location>
        <begin position="1"/>
        <end position="39"/>
    </location>
</feature>
<dbReference type="Pfam" id="PF06127">
    <property type="entry name" value="Mpo1-like"/>
    <property type="match status" value="1"/>
</dbReference>
<feature type="transmembrane region" description="Helical" evidence="2">
    <location>
        <begin position="210"/>
        <end position="235"/>
    </location>
</feature>
<evidence type="ECO:0000313" key="3">
    <source>
        <dbReference type="EMBL" id="PON21642.1"/>
    </source>
</evidence>
<dbReference type="RefSeq" id="XP_024404689.1">
    <property type="nucleotide sequence ID" value="XM_024550577.1"/>
</dbReference>
<keyword evidence="2" id="KW-1133">Transmembrane helix</keyword>
<dbReference type="EMBL" id="JPDN02000047">
    <property type="protein sequence ID" value="PON21642.1"/>
    <property type="molecule type" value="Genomic_DNA"/>
</dbReference>
<keyword evidence="2" id="KW-0472">Membrane</keyword>
<dbReference type="GeneID" id="29987939"/>
<feature type="transmembrane region" description="Helical" evidence="2">
    <location>
        <begin position="329"/>
        <end position="349"/>
    </location>
</feature>
<comment type="caution">
    <text evidence="3">The sequence shown here is derived from an EMBL/GenBank/DDBJ whole genome shotgun (WGS) entry which is preliminary data.</text>
</comment>
<dbReference type="InterPro" id="IPR009305">
    <property type="entry name" value="Mpo1-like"/>
</dbReference>
<dbReference type="AlphaFoldDB" id="A0A2P4ZBI4"/>
<feature type="compositionally biased region" description="Basic and acidic residues" evidence="1">
    <location>
        <begin position="1"/>
        <end position="18"/>
    </location>
</feature>
<feature type="transmembrane region" description="Helical" evidence="2">
    <location>
        <begin position="296"/>
        <end position="317"/>
    </location>
</feature>
<accession>A0A2P4ZBI4</accession>
<evidence type="ECO:0000256" key="2">
    <source>
        <dbReference type="SAM" id="Phobius"/>
    </source>
</evidence>
<proteinExistence type="predicted"/>
<feature type="transmembrane region" description="Helical" evidence="2">
    <location>
        <begin position="255"/>
        <end position="284"/>
    </location>
</feature>
<evidence type="ECO:0000313" key="4">
    <source>
        <dbReference type="Proteomes" id="UP000054821"/>
    </source>
</evidence>
<protein>
    <recommendedName>
        <fullName evidence="5">DUF962 domain-containing protein</fullName>
    </recommendedName>
</protein>
<sequence length="378" mass="41727">MEGESKSVERRGNRGEARRGRRRGRRGGDEKEEETKPLKQTQHAQLKLCAFECALLAPRLVKLVEMGRMLERDEAAMVWRLEIFGDCAAGAKAHMVCALCPDRRRGQRSSQSPDLSLLGTSFLVLAAALDEQKMHGAVWNGWVVRLRPIISSHVPAGRANSSDAAVPFYHILLSTSFAASVPSANPERMSLDLEKHLTFYGAYHHNSVNVAIHMICVPLLLVSGFALATYTGTIVHTPSWATVPYLDLNLGTIGAFLYAALYLLLEPVAGFVLAAFCLGSTAFVNSWHLRDPNLTFQVALGVHIVCWIAQFIGHGAFEGRAPALMDNLVQAIFLAPMFVWLEMLFKLGYRRELQARVEKAVVKEIAKFEAASKNSKAN</sequence>
<dbReference type="GO" id="GO:0005783">
    <property type="term" value="C:endoplasmic reticulum"/>
    <property type="evidence" value="ECO:0007669"/>
    <property type="project" value="TreeGrafter"/>
</dbReference>
<dbReference type="Proteomes" id="UP000054821">
    <property type="component" value="Unassembled WGS sequence"/>
</dbReference>
<feature type="compositionally biased region" description="Basic and acidic residues" evidence="1">
    <location>
        <begin position="26"/>
        <end position="37"/>
    </location>
</feature>
<name>A0A2P4ZBI4_9HYPO</name>
<dbReference type="GO" id="GO:0016020">
    <property type="term" value="C:membrane"/>
    <property type="evidence" value="ECO:0007669"/>
    <property type="project" value="GOC"/>
</dbReference>
<keyword evidence="4" id="KW-1185">Reference proteome</keyword>
<evidence type="ECO:0000256" key="1">
    <source>
        <dbReference type="SAM" id="MobiDB-lite"/>
    </source>
</evidence>
<gene>
    <name evidence="3" type="ORF">TGAM01_v209531</name>
</gene>